<evidence type="ECO:0000259" key="2">
    <source>
        <dbReference type="Pfam" id="PF24042"/>
    </source>
</evidence>
<gene>
    <name evidence="3" type="ORF">GCM10009039_15710</name>
</gene>
<name>A0A830FBE8_9EURY</name>
<organism evidence="3 4">
    <name type="scientific">Halocalculus aciditolerans</name>
    <dbReference type="NCBI Taxonomy" id="1383812"/>
    <lineage>
        <taxon>Archaea</taxon>
        <taxon>Methanobacteriati</taxon>
        <taxon>Methanobacteriota</taxon>
        <taxon>Stenosarchaea group</taxon>
        <taxon>Halobacteria</taxon>
        <taxon>Halobacteriales</taxon>
        <taxon>Halobacteriaceae</taxon>
        <taxon>Halocalculus</taxon>
    </lineage>
</organism>
<evidence type="ECO:0000313" key="4">
    <source>
        <dbReference type="Proteomes" id="UP000607197"/>
    </source>
</evidence>
<feature type="domain" description="DUF7347" evidence="1">
    <location>
        <begin position="1"/>
        <end position="39"/>
    </location>
</feature>
<feature type="domain" description="DUF7351" evidence="2">
    <location>
        <begin position="56"/>
        <end position="231"/>
    </location>
</feature>
<protein>
    <submittedName>
        <fullName evidence="3">Transcriptional regulator</fullName>
    </submittedName>
</protein>
<dbReference type="Proteomes" id="UP000607197">
    <property type="component" value="Unassembled WGS sequence"/>
</dbReference>
<comment type="caution">
    <text evidence="3">The sequence shown here is derived from an EMBL/GenBank/DDBJ whole genome shotgun (WGS) entry which is preliminary data.</text>
</comment>
<proteinExistence type="predicted"/>
<dbReference type="EMBL" id="BMPG01000002">
    <property type="protein sequence ID" value="GGL58312.1"/>
    <property type="molecule type" value="Genomic_DNA"/>
</dbReference>
<accession>A0A830FBE8</accession>
<evidence type="ECO:0000259" key="1">
    <source>
        <dbReference type="Pfam" id="PF24038"/>
    </source>
</evidence>
<keyword evidence="4" id="KW-1185">Reference proteome</keyword>
<dbReference type="AlphaFoldDB" id="A0A830FBE8"/>
<sequence length="250" mass="27330">MRDSAQFNYHLGRLTDQFVTKTADGYDFRYAGEKVVRAVLAGTFTDRREFSLAAPGRCHDCGGDLVASYDDERFTIACADCAATFGRDPFPPGGLADRDPDEVLAAFDQHVRHRHCLAADGVCPECGGRTETELRDGDDALGTEYCVSHCCRQCNHCVHSPVGLSLLDNSRVVGFCGDHGVELTDHPYWTLAWCVRDDTTTVESRDPLRVTVGIPLGDERLDVTLDDDLRVLDTTRTSRGADAGGLAEPT</sequence>
<dbReference type="Pfam" id="PF24042">
    <property type="entry name" value="DUF7351"/>
    <property type="match status" value="1"/>
</dbReference>
<reference evidence="3" key="2">
    <citation type="submission" date="2020-09" db="EMBL/GenBank/DDBJ databases">
        <authorList>
            <person name="Sun Q."/>
            <person name="Ohkuma M."/>
        </authorList>
    </citation>
    <scope>NUCLEOTIDE SEQUENCE</scope>
    <source>
        <strain evidence="3">JCM 19596</strain>
    </source>
</reference>
<reference evidence="3" key="1">
    <citation type="journal article" date="2014" name="Int. J. Syst. Evol. Microbiol.">
        <title>Complete genome sequence of Corynebacterium casei LMG S-19264T (=DSM 44701T), isolated from a smear-ripened cheese.</title>
        <authorList>
            <consortium name="US DOE Joint Genome Institute (JGI-PGF)"/>
            <person name="Walter F."/>
            <person name="Albersmeier A."/>
            <person name="Kalinowski J."/>
            <person name="Ruckert C."/>
        </authorList>
    </citation>
    <scope>NUCLEOTIDE SEQUENCE</scope>
    <source>
        <strain evidence="3">JCM 19596</strain>
    </source>
</reference>
<dbReference type="InterPro" id="IPR055775">
    <property type="entry name" value="DUF7351"/>
</dbReference>
<dbReference type="Pfam" id="PF24038">
    <property type="entry name" value="DUF7347"/>
    <property type="match status" value="1"/>
</dbReference>
<dbReference type="InterPro" id="IPR055771">
    <property type="entry name" value="DUF7347"/>
</dbReference>
<evidence type="ECO:0000313" key="3">
    <source>
        <dbReference type="EMBL" id="GGL58312.1"/>
    </source>
</evidence>